<keyword evidence="4" id="KW-1185">Reference proteome</keyword>
<sequence length="376" mass="41207">CISLHDNDIDRCDACFKIGKTHQTNESNGVAHANEVPATIDTIGTYTASHTTHEYRQSQPTGLRRRTVGSRDGRTLYLGHVRRRDVEEVVDVVVHVIVVGVIVVGEVAVHVGDVDDVVVQSSRSKSFKAPARRFVGLRGTHQGFGQQHGKTHVERRQQHHINHTKPSTAAEALASRAHKSGLKQFQKNRKRPKRHAPASWAWRWAREDGPGGGSAGLGRAGLARAFGLEAEEAGGERCRRAARSGGDGAVGSMCAAWRSCGVRRRRPGLQAAARRSWVSRGRPGRRGRAGEARACAGETRRRAGGRARRRARERPEERAASGKREAEREEARPVVREEEARGADRARAAWGARAAPEKNGRRAAADAGGRREERKE</sequence>
<evidence type="ECO:0000313" key="2">
    <source>
        <dbReference type="EMBL" id="KQJ89431.1"/>
    </source>
</evidence>
<dbReference type="EnsemblPlants" id="KQJ89431">
    <property type="protein sequence ID" value="KQJ89431"/>
    <property type="gene ID" value="BRADI_4g25641v3"/>
</dbReference>
<feature type="compositionally biased region" description="Basic and acidic residues" evidence="1">
    <location>
        <begin position="313"/>
        <end position="347"/>
    </location>
</feature>
<feature type="region of interest" description="Disordered" evidence="1">
    <location>
        <begin position="175"/>
        <end position="198"/>
    </location>
</feature>
<feature type="compositionally biased region" description="Basic residues" evidence="1">
    <location>
        <begin position="176"/>
        <end position="196"/>
    </location>
</feature>
<evidence type="ECO:0000313" key="3">
    <source>
        <dbReference type="EnsemblPlants" id="KQJ89431"/>
    </source>
</evidence>
<reference evidence="3" key="3">
    <citation type="submission" date="2018-08" db="UniProtKB">
        <authorList>
            <consortium name="EnsemblPlants"/>
        </authorList>
    </citation>
    <scope>IDENTIFICATION</scope>
    <source>
        <strain evidence="3">cv. Bd21</strain>
    </source>
</reference>
<feature type="compositionally biased region" description="Basic residues" evidence="1">
    <location>
        <begin position="302"/>
        <end position="312"/>
    </location>
</feature>
<proteinExistence type="predicted"/>
<dbReference type="EMBL" id="CM000883">
    <property type="protein sequence ID" value="KQJ89431.1"/>
    <property type="molecule type" value="Genomic_DNA"/>
</dbReference>
<accession>A0A0Q3EPS1</accession>
<evidence type="ECO:0000256" key="1">
    <source>
        <dbReference type="SAM" id="MobiDB-lite"/>
    </source>
</evidence>
<gene>
    <name evidence="2" type="ORF">BRADI_4g25641v3</name>
</gene>
<feature type="non-terminal residue" evidence="2">
    <location>
        <position position="1"/>
    </location>
</feature>
<protein>
    <submittedName>
        <fullName evidence="2 3">Uncharacterized protein</fullName>
    </submittedName>
</protein>
<dbReference type="InParanoid" id="A0A0Q3EPS1"/>
<dbReference type="AlphaFoldDB" id="A0A0Q3EPS1"/>
<organism evidence="2">
    <name type="scientific">Brachypodium distachyon</name>
    <name type="common">Purple false brome</name>
    <name type="synonym">Trachynia distachya</name>
    <dbReference type="NCBI Taxonomy" id="15368"/>
    <lineage>
        <taxon>Eukaryota</taxon>
        <taxon>Viridiplantae</taxon>
        <taxon>Streptophyta</taxon>
        <taxon>Embryophyta</taxon>
        <taxon>Tracheophyta</taxon>
        <taxon>Spermatophyta</taxon>
        <taxon>Magnoliopsida</taxon>
        <taxon>Liliopsida</taxon>
        <taxon>Poales</taxon>
        <taxon>Poaceae</taxon>
        <taxon>BOP clade</taxon>
        <taxon>Pooideae</taxon>
        <taxon>Stipodae</taxon>
        <taxon>Brachypodieae</taxon>
        <taxon>Brachypodium</taxon>
    </lineage>
</organism>
<reference evidence="2 3" key="1">
    <citation type="journal article" date="2010" name="Nature">
        <title>Genome sequencing and analysis of the model grass Brachypodium distachyon.</title>
        <authorList>
            <consortium name="International Brachypodium Initiative"/>
        </authorList>
    </citation>
    <scope>NUCLEOTIDE SEQUENCE [LARGE SCALE GENOMIC DNA]</scope>
    <source>
        <strain evidence="2 3">Bd21</strain>
    </source>
</reference>
<dbReference type="Gramene" id="KQJ89431">
    <property type="protein sequence ID" value="KQJ89431"/>
    <property type="gene ID" value="BRADI_4g25641v3"/>
</dbReference>
<evidence type="ECO:0000313" key="4">
    <source>
        <dbReference type="Proteomes" id="UP000008810"/>
    </source>
</evidence>
<reference evidence="2" key="2">
    <citation type="submission" date="2017-06" db="EMBL/GenBank/DDBJ databases">
        <title>WGS assembly of Brachypodium distachyon.</title>
        <authorList>
            <consortium name="The International Brachypodium Initiative"/>
            <person name="Lucas S."/>
            <person name="Harmon-Smith M."/>
            <person name="Lail K."/>
            <person name="Tice H."/>
            <person name="Grimwood J."/>
            <person name="Bruce D."/>
            <person name="Barry K."/>
            <person name="Shu S."/>
            <person name="Lindquist E."/>
            <person name="Wang M."/>
            <person name="Pitluck S."/>
            <person name="Vogel J.P."/>
            <person name="Garvin D.F."/>
            <person name="Mockler T.C."/>
            <person name="Schmutz J."/>
            <person name="Rokhsar D."/>
            <person name="Bevan M.W."/>
        </authorList>
    </citation>
    <scope>NUCLEOTIDE SEQUENCE</scope>
    <source>
        <strain evidence="2">Bd21</strain>
    </source>
</reference>
<feature type="compositionally biased region" description="Basic and acidic residues" evidence="1">
    <location>
        <begin position="355"/>
        <end position="376"/>
    </location>
</feature>
<dbReference type="Proteomes" id="UP000008810">
    <property type="component" value="Chromosome 4"/>
</dbReference>
<feature type="region of interest" description="Disordered" evidence="1">
    <location>
        <begin position="268"/>
        <end position="376"/>
    </location>
</feature>
<name>A0A0Q3EPS1_BRADI</name>